<feature type="transmembrane region" description="Helical" evidence="6">
    <location>
        <begin position="341"/>
        <end position="362"/>
    </location>
</feature>
<dbReference type="GeneID" id="93727640"/>
<dbReference type="PANTHER" id="PTHR23531:SF1">
    <property type="entry name" value="QUINOLENE RESISTANCE PROTEIN NORA"/>
    <property type="match status" value="1"/>
</dbReference>
<keyword evidence="5 6" id="KW-0472">Membrane</keyword>
<feature type="transmembrane region" description="Helical" evidence="6">
    <location>
        <begin position="279"/>
        <end position="297"/>
    </location>
</feature>
<evidence type="ECO:0000313" key="11">
    <source>
        <dbReference type="Proteomes" id="UP000595942"/>
    </source>
</evidence>
<name>A0A143PB10_9STAP</name>
<dbReference type="InterPro" id="IPR011701">
    <property type="entry name" value="MFS"/>
</dbReference>
<evidence type="ECO:0000259" key="7">
    <source>
        <dbReference type="PROSITE" id="PS50850"/>
    </source>
</evidence>
<dbReference type="GO" id="GO:0005886">
    <property type="term" value="C:plasma membrane"/>
    <property type="evidence" value="ECO:0007669"/>
    <property type="project" value="UniProtKB-SubCell"/>
</dbReference>
<reference evidence="9 10" key="1">
    <citation type="submission" date="2018-11" db="EMBL/GenBank/DDBJ databases">
        <title>Genomic profiling of Staphylococcus species from a Poultry farm system in KwaZulu-Natal, South Africa.</title>
        <authorList>
            <person name="Amoako D.G."/>
            <person name="Somboro A.M."/>
            <person name="Abia A.L.K."/>
            <person name="Bester L.A."/>
            <person name="Essack S.Y."/>
        </authorList>
    </citation>
    <scope>NUCLEOTIDE SEQUENCE [LARGE SCALE GENOMIC DNA]</scope>
    <source>
        <strain evidence="9 10">SA11</strain>
    </source>
</reference>
<keyword evidence="2" id="KW-0813">Transport</keyword>
<dbReference type="KEGG" id="scv:A4G25_07155"/>
<evidence type="ECO:0000313" key="10">
    <source>
        <dbReference type="Proteomes" id="UP000293854"/>
    </source>
</evidence>
<dbReference type="RefSeq" id="WP_047131442.1">
    <property type="nucleotide sequence ID" value="NZ_CP015114.1"/>
</dbReference>
<dbReference type="Pfam" id="PF07690">
    <property type="entry name" value="MFS_1"/>
    <property type="match status" value="1"/>
</dbReference>
<dbReference type="InterPro" id="IPR020846">
    <property type="entry name" value="MFS_dom"/>
</dbReference>
<feature type="transmembrane region" description="Helical" evidence="6">
    <location>
        <begin position="12"/>
        <end position="32"/>
    </location>
</feature>
<evidence type="ECO:0000256" key="1">
    <source>
        <dbReference type="ARBA" id="ARBA00004651"/>
    </source>
</evidence>
<keyword evidence="3 6" id="KW-0812">Transmembrane</keyword>
<dbReference type="AlphaFoldDB" id="A0A143PB10"/>
<dbReference type="PANTHER" id="PTHR23531">
    <property type="entry name" value="QUINOLENE RESISTANCE PROTEIN NORA"/>
    <property type="match status" value="1"/>
</dbReference>
<dbReference type="PROSITE" id="PS50850">
    <property type="entry name" value="MFS"/>
    <property type="match status" value="1"/>
</dbReference>
<evidence type="ECO:0000313" key="9">
    <source>
        <dbReference type="EMBL" id="RZI02960.1"/>
    </source>
</evidence>
<feature type="domain" description="Major facilitator superfamily (MFS) profile" evidence="7">
    <location>
        <begin position="10"/>
        <end position="391"/>
    </location>
</feature>
<keyword evidence="4 6" id="KW-1133">Transmembrane helix</keyword>
<dbReference type="EMBL" id="RQTE01000079">
    <property type="protein sequence ID" value="RZI02960.1"/>
    <property type="molecule type" value="Genomic_DNA"/>
</dbReference>
<gene>
    <name evidence="9" type="ORF">EIG99_04760</name>
    <name evidence="8" type="ORF">I6J05_11370</name>
</gene>
<feature type="transmembrane region" description="Helical" evidence="6">
    <location>
        <begin position="76"/>
        <end position="94"/>
    </location>
</feature>
<evidence type="ECO:0000313" key="8">
    <source>
        <dbReference type="EMBL" id="QQS82483.1"/>
    </source>
</evidence>
<feature type="transmembrane region" description="Helical" evidence="6">
    <location>
        <begin position="248"/>
        <end position="267"/>
    </location>
</feature>
<feature type="transmembrane region" description="Helical" evidence="6">
    <location>
        <begin position="162"/>
        <end position="183"/>
    </location>
</feature>
<proteinExistence type="predicted"/>
<dbReference type="OrthoDB" id="9814001at2"/>
<dbReference type="CDD" id="cd17489">
    <property type="entry name" value="MFS_YfcJ_like"/>
    <property type="match status" value="1"/>
</dbReference>
<dbReference type="GO" id="GO:0022857">
    <property type="term" value="F:transmembrane transporter activity"/>
    <property type="evidence" value="ECO:0007669"/>
    <property type="project" value="InterPro"/>
</dbReference>
<evidence type="ECO:0000256" key="3">
    <source>
        <dbReference type="ARBA" id="ARBA00022692"/>
    </source>
</evidence>
<organism evidence="9 10">
    <name type="scientific">Staphylococcus condimenti</name>
    <dbReference type="NCBI Taxonomy" id="70255"/>
    <lineage>
        <taxon>Bacteria</taxon>
        <taxon>Bacillati</taxon>
        <taxon>Bacillota</taxon>
        <taxon>Bacilli</taxon>
        <taxon>Bacillales</taxon>
        <taxon>Staphylococcaceae</taxon>
        <taxon>Staphylococcus</taxon>
    </lineage>
</organism>
<comment type="subcellular location">
    <subcellularLocation>
        <location evidence="1">Cell membrane</location>
        <topology evidence="1">Multi-pass membrane protein</topology>
    </subcellularLocation>
</comment>
<feature type="transmembrane region" description="Helical" evidence="6">
    <location>
        <begin position="135"/>
        <end position="156"/>
    </location>
</feature>
<feature type="transmembrane region" description="Helical" evidence="6">
    <location>
        <begin position="44"/>
        <end position="64"/>
    </location>
</feature>
<dbReference type="InterPro" id="IPR036259">
    <property type="entry name" value="MFS_trans_sf"/>
</dbReference>
<dbReference type="SUPFAM" id="SSF103473">
    <property type="entry name" value="MFS general substrate transporter"/>
    <property type="match status" value="1"/>
</dbReference>
<feature type="transmembrane region" description="Helical" evidence="6">
    <location>
        <begin position="303"/>
        <end position="321"/>
    </location>
</feature>
<protein>
    <submittedName>
        <fullName evidence="9">MFS transporter</fullName>
    </submittedName>
</protein>
<keyword evidence="11" id="KW-1185">Reference proteome</keyword>
<dbReference type="Proteomes" id="UP000293854">
    <property type="component" value="Unassembled WGS sequence"/>
</dbReference>
<evidence type="ECO:0000256" key="6">
    <source>
        <dbReference type="SAM" id="Phobius"/>
    </source>
</evidence>
<feature type="transmembrane region" description="Helical" evidence="6">
    <location>
        <begin position="215"/>
        <end position="236"/>
    </location>
</feature>
<dbReference type="Proteomes" id="UP000595942">
    <property type="component" value="Chromosome"/>
</dbReference>
<evidence type="ECO:0000256" key="4">
    <source>
        <dbReference type="ARBA" id="ARBA00022989"/>
    </source>
</evidence>
<reference evidence="8 11" key="2">
    <citation type="submission" date="2021-01" db="EMBL/GenBank/DDBJ databases">
        <title>FDA dAtabase for Regulatory Grade micrObial Sequences (FDA-ARGOS): Supporting development and validation of Infectious Disease Dx tests.</title>
        <authorList>
            <person name="Sproer C."/>
            <person name="Gronow S."/>
            <person name="Severitt S."/>
            <person name="Schroder I."/>
            <person name="Tallon L."/>
            <person name="Sadzewicz L."/>
            <person name="Zhao X."/>
            <person name="Boylan J."/>
            <person name="Ott S."/>
            <person name="Bowen H."/>
            <person name="Vavikolanu K."/>
            <person name="Mehta A."/>
            <person name="Aluvathingal J."/>
            <person name="Nadendla S."/>
            <person name="Lowell S."/>
            <person name="Myers T."/>
            <person name="Yan Y."/>
            <person name="Sichtig H."/>
        </authorList>
    </citation>
    <scope>NUCLEOTIDE SEQUENCE [LARGE SCALE GENOMIC DNA]</scope>
    <source>
        <strain evidence="8 11">FDAARGOS_1148</strain>
    </source>
</reference>
<feature type="transmembrane region" description="Helical" evidence="6">
    <location>
        <begin position="368"/>
        <end position="386"/>
    </location>
</feature>
<dbReference type="InterPro" id="IPR052714">
    <property type="entry name" value="MFS_Exporter"/>
</dbReference>
<accession>A0A143PB10</accession>
<dbReference type="Gene3D" id="1.20.1250.20">
    <property type="entry name" value="MFS general substrate transporter like domains"/>
    <property type="match status" value="1"/>
</dbReference>
<dbReference type="EMBL" id="CP068073">
    <property type="protein sequence ID" value="QQS82483.1"/>
    <property type="molecule type" value="Genomic_DNA"/>
</dbReference>
<sequence length="396" mass="43286">MYRNLWTKDFIFITVINFLMYIIHYALIVTVTTFTIDTFHANEAMGGLAAGIFIIGMLFGRLFTGKYIDQLNLKKTLFFGLVFSFIAIGLYFLIHSLLVLMIVRLIHGLAFGMSSTTTGTYSSTIVPEDRKGEGIGYYALSTTVASAIGPFLGILINQKLNFQSNFVVCLICILLSAVLALFISNIKQPSLNKEREEKVEATKPKGLAQFFQKQAVPISIVIVFVGIAYSSVLAFLDSYAANIGLASAASFFFVVYAVSTFVVRPITGKVFDNYGANKVVYPVLIAFILGLVLLAVAHSSWVLLISAIFIGIGYGTLIPSFQTIAIQASPPEKIGLATSTFYIFADLGAGAGPTLLGIVIGSFGYRNLYFAMAVLLVLVIGLYYLLHGRKHKTMEY</sequence>
<evidence type="ECO:0000256" key="2">
    <source>
        <dbReference type="ARBA" id="ARBA00022448"/>
    </source>
</evidence>
<evidence type="ECO:0000256" key="5">
    <source>
        <dbReference type="ARBA" id="ARBA00023136"/>
    </source>
</evidence>